<dbReference type="GeneID" id="35594432"/>
<dbReference type="EMBL" id="CP026309">
    <property type="protein sequence ID" value="AUV83651.1"/>
    <property type="molecule type" value="Genomic_DNA"/>
</dbReference>
<dbReference type="RefSeq" id="WP_103427340.1">
    <property type="nucleotide sequence ID" value="NZ_CP026309.1"/>
</dbReference>
<accession>A0A2I8VNZ5</accession>
<keyword evidence="1" id="KW-0472">Membrane</keyword>
<name>A0A2I8VNZ5_9EURY</name>
<feature type="transmembrane region" description="Helical" evidence="1">
    <location>
        <begin position="47"/>
        <end position="64"/>
    </location>
</feature>
<evidence type="ECO:0000256" key="1">
    <source>
        <dbReference type="SAM" id="Phobius"/>
    </source>
</evidence>
<sequence length="141" mass="14911">MTPDWLDATVHEAGEFLRFVLLWAGVAPATAPLRTVAAVATGSPVDFWLGPVGAAVAATALYWFRGGVSWRLVGRAWLVGVAVPVLSVTGLVFFPLGARSGLGGGVAALCWWLLSVGVGVALTSPTLWRAFRERVLLRPRS</sequence>
<keyword evidence="3" id="KW-1185">Reference proteome</keyword>
<dbReference type="OrthoDB" id="300483at2157"/>
<gene>
    <name evidence="2" type="ORF">C2R22_20030</name>
</gene>
<organism evidence="2 3">
    <name type="scientific">Salinigranum rubrum</name>
    <dbReference type="NCBI Taxonomy" id="755307"/>
    <lineage>
        <taxon>Archaea</taxon>
        <taxon>Methanobacteriati</taxon>
        <taxon>Methanobacteriota</taxon>
        <taxon>Stenosarchaea group</taxon>
        <taxon>Halobacteria</taxon>
        <taxon>Halobacteriales</taxon>
        <taxon>Haloferacaceae</taxon>
        <taxon>Salinigranum</taxon>
    </lineage>
</organism>
<keyword evidence="1" id="KW-1133">Transmembrane helix</keyword>
<keyword evidence="1" id="KW-0812">Transmembrane</keyword>
<feature type="transmembrane region" description="Helical" evidence="1">
    <location>
        <begin position="76"/>
        <end position="94"/>
    </location>
</feature>
<evidence type="ECO:0000313" key="2">
    <source>
        <dbReference type="EMBL" id="AUV83651.1"/>
    </source>
</evidence>
<protein>
    <submittedName>
        <fullName evidence="2">Uncharacterized protein</fullName>
    </submittedName>
</protein>
<dbReference type="Proteomes" id="UP000236584">
    <property type="component" value="Chromosome"/>
</dbReference>
<reference evidence="2 3" key="1">
    <citation type="submission" date="2018-01" db="EMBL/GenBank/DDBJ databases">
        <title>Complete genome sequence of Salinigranum rubrum GX10T, an extremely halophilic archaeon isolated from a marine solar saltern.</title>
        <authorList>
            <person name="Han S."/>
        </authorList>
    </citation>
    <scope>NUCLEOTIDE SEQUENCE [LARGE SCALE GENOMIC DNA]</scope>
    <source>
        <strain evidence="2 3">GX10</strain>
    </source>
</reference>
<feature type="transmembrane region" description="Helical" evidence="1">
    <location>
        <begin position="106"/>
        <end position="131"/>
    </location>
</feature>
<dbReference type="AlphaFoldDB" id="A0A2I8VNZ5"/>
<proteinExistence type="predicted"/>
<evidence type="ECO:0000313" key="3">
    <source>
        <dbReference type="Proteomes" id="UP000236584"/>
    </source>
</evidence>
<dbReference type="KEGG" id="srub:C2R22_20030"/>